<evidence type="ECO:0000256" key="3">
    <source>
        <dbReference type="ARBA" id="ARBA00022801"/>
    </source>
</evidence>
<dbReference type="Proteomes" id="UP001147700">
    <property type="component" value="Unassembled WGS sequence"/>
</dbReference>
<name>A0ABT4RLF4_9ACTN</name>
<dbReference type="SUPFAM" id="SSF48208">
    <property type="entry name" value="Six-hairpin glycosidases"/>
    <property type="match status" value="1"/>
</dbReference>
<evidence type="ECO:0000313" key="8">
    <source>
        <dbReference type="Proteomes" id="UP001147700"/>
    </source>
</evidence>
<dbReference type="InterPro" id="IPR036116">
    <property type="entry name" value="FN3_sf"/>
</dbReference>
<dbReference type="Gene3D" id="2.60.40.10">
    <property type="entry name" value="Immunoglobulins"/>
    <property type="match status" value="1"/>
</dbReference>
<sequence length="1228" mass="130162">MRRWSVGGVVVALCLGVPGVAKAAGPPTQLTVGDEARPLNVEGTPQFGWMPSSDKGNDVQTAYRITVSKADGTAVWDSGKTASDRQSYVRYQGPALTPGEAYRWSVRTWDKDGVESPPATASFETSLTDDGWSGANWIRRVTTGNDSTDDWTLARRTFPALNASPVARARVYAAAMGNYRIHVNGKAVGVGDNYNHPTEAQYYAFDVTDAVKAGEPLALGALYHYWTCTCQGRANGPISNTTLAAAQPADATNLKVASVSVFDVGDQITVGTGAAAETATVTKIGTAGGNGTGIDLSTPLKTPRASGQAVLDHAGPSGLIIKAVVDHQDGTRETFVTDGTWKVSKASEYTNATITRRNGDSGDNAERYDARGEQPGWDTTSFDDTNWQPAYAIGPHPRPLNPLRETFSHLDPAISRLEYETVKPKTLTKLADGSIVADFGKVQSAMPRIAYSSGVAGRQVVVQTSYRLNNTTLAAPAAEGESNLKVASVSNFVPGDRITVDQAANGYGAGDPETRTITEVGTAGATGTGITLDAPLERDHATARFVEGSRAGTSTHDTQGSNLGFWYTQKDGAQVAQPFQYWGWRYLQILPPGAGEDLTADDISAVIQFSAVHDERRATFDSDNETLDAVFDLMQHSGIDSSQEVFLDTPTREKGQFTGDTVDISYANMIAAGDRNATKRAIREIIYSATHSWKAASNGYCTAAQLPCSYPSIGTPGRVNAVYPNGDNMRDIPDYTLMMPDWVWRYYEQSGDASVLADSYDALKAIATYVKTNIATSGNAEGLVYNLLGGTSSYQYGIIDWPAPMRYGYTFADNAARTIHNAHAVGTLRASAKVARVLGKPEDGATFDAWADSLSAAINAKLLRPDGLYTDGLSSAAGNPQIDNTAQHAQTYPIYYGVAPADKVAGLADAITAQGMKQGPMTWHVLLKALTDAGRYDQVVKLMTDPNADGPARTLAQQGTYMWEQWNPGCANGWPCAPTNNESMSHGWGSWGIVDQIESLLGIKVTSPGAATVRIEPPAVDRADLHRASGSAWTQRGTVRTAWKKVNGTFVLDVDVPANTKATVAIPNPGGVKYVGVGAGAPRYVGEQGGRAVFEVGSGATHFSLGATADVPVGGTVPATLSLSLGTPPTFGVFTPGVTQEYTASTTASVVSTAGDATLAVSAPGHLTNGAFSLPEPLRVELSKTSWSAPVSNDTVDVGFKQLIKRTDPMRTGSYSKTLTFTLSTTSP</sequence>
<dbReference type="InterPro" id="IPR008928">
    <property type="entry name" value="6-hairpin_glycosidase_sf"/>
</dbReference>
<comment type="caution">
    <text evidence="7">The sequence shown here is derived from an EMBL/GenBank/DDBJ whole genome shotgun (WGS) entry which is preliminary data.</text>
</comment>
<accession>A0ABT4RLF4</accession>
<feature type="signal peptide" evidence="5">
    <location>
        <begin position="1"/>
        <end position="23"/>
    </location>
</feature>
<dbReference type="InterPro" id="IPR013783">
    <property type="entry name" value="Ig-like_fold"/>
</dbReference>
<keyword evidence="3" id="KW-0378">Hydrolase</keyword>
<dbReference type="Pfam" id="PF25788">
    <property type="entry name" value="Ig_Rha78A_N"/>
    <property type="match status" value="1"/>
</dbReference>
<dbReference type="EMBL" id="JAPCID010000025">
    <property type="protein sequence ID" value="MDA0139383.1"/>
    <property type="molecule type" value="Genomic_DNA"/>
</dbReference>
<evidence type="ECO:0000256" key="4">
    <source>
        <dbReference type="ARBA" id="ARBA00023295"/>
    </source>
</evidence>
<dbReference type="SUPFAM" id="SSF49265">
    <property type="entry name" value="Fibronectin type III"/>
    <property type="match status" value="1"/>
</dbReference>
<dbReference type="EC" id="3.2.1.40" evidence="2"/>
<evidence type="ECO:0000259" key="6">
    <source>
        <dbReference type="PROSITE" id="PS50853"/>
    </source>
</evidence>
<feature type="chain" id="PRO_5045288724" description="alpha-L-rhamnosidase" evidence="5">
    <location>
        <begin position="24"/>
        <end position="1228"/>
    </location>
</feature>
<dbReference type="RefSeq" id="WP_202958065.1">
    <property type="nucleotide sequence ID" value="NZ_JAPCID010000025.1"/>
</dbReference>
<dbReference type="InterPro" id="IPR012341">
    <property type="entry name" value="6hp_glycosidase-like_sf"/>
</dbReference>
<dbReference type="Gene3D" id="2.60.420.10">
    <property type="entry name" value="Maltose phosphorylase, domain 3"/>
    <property type="match status" value="1"/>
</dbReference>
<dbReference type="InterPro" id="IPR035398">
    <property type="entry name" value="Bac_rhamnosid_C"/>
</dbReference>
<dbReference type="Pfam" id="PF08531">
    <property type="entry name" value="Bac_rhamnosid_N"/>
    <property type="match status" value="2"/>
</dbReference>
<keyword evidence="4" id="KW-0326">Glycosidase</keyword>
<dbReference type="PROSITE" id="PS50853">
    <property type="entry name" value="FN3"/>
    <property type="match status" value="1"/>
</dbReference>
<proteinExistence type="predicted"/>
<keyword evidence="5" id="KW-0732">Signal</keyword>
<evidence type="ECO:0000256" key="1">
    <source>
        <dbReference type="ARBA" id="ARBA00001445"/>
    </source>
</evidence>
<dbReference type="Pfam" id="PF17390">
    <property type="entry name" value="Bac_rhamnosid_C"/>
    <property type="match status" value="1"/>
</dbReference>
<dbReference type="Gene3D" id="1.50.10.10">
    <property type="match status" value="1"/>
</dbReference>
<evidence type="ECO:0000313" key="7">
    <source>
        <dbReference type="EMBL" id="MDA0139383.1"/>
    </source>
</evidence>
<protein>
    <recommendedName>
        <fullName evidence="2">alpha-L-rhamnosidase</fullName>
        <ecNumber evidence="2">3.2.1.40</ecNumber>
    </recommendedName>
</protein>
<comment type="catalytic activity">
    <reaction evidence="1">
        <text>Hydrolysis of terminal non-reducing alpha-L-rhamnose residues in alpha-L-rhamnosides.</text>
        <dbReference type="EC" id="3.2.1.40"/>
    </reaction>
</comment>
<keyword evidence="8" id="KW-1185">Reference proteome</keyword>
<dbReference type="PANTHER" id="PTHR33307">
    <property type="entry name" value="ALPHA-RHAMNOSIDASE (EUROFUNG)"/>
    <property type="match status" value="1"/>
</dbReference>
<evidence type="ECO:0000256" key="5">
    <source>
        <dbReference type="SAM" id="SignalP"/>
    </source>
</evidence>
<dbReference type="Gene3D" id="2.60.120.260">
    <property type="entry name" value="Galactose-binding domain-like"/>
    <property type="match status" value="3"/>
</dbReference>
<evidence type="ECO:0000256" key="2">
    <source>
        <dbReference type="ARBA" id="ARBA00012652"/>
    </source>
</evidence>
<dbReference type="InterPro" id="IPR035396">
    <property type="entry name" value="Bac_rhamnosid6H"/>
</dbReference>
<dbReference type="InterPro" id="IPR013737">
    <property type="entry name" value="Bac_rhamnosid_N"/>
</dbReference>
<dbReference type="InterPro" id="IPR003961">
    <property type="entry name" value="FN3_dom"/>
</dbReference>
<dbReference type="Pfam" id="PF17389">
    <property type="entry name" value="Bac_rhamnosid6H"/>
    <property type="match status" value="1"/>
</dbReference>
<dbReference type="PANTHER" id="PTHR33307:SF6">
    <property type="entry name" value="ALPHA-RHAMNOSIDASE (EUROFUNG)-RELATED"/>
    <property type="match status" value="1"/>
</dbReference>
<feature type="domain" description="Fibronectin type-III" evidence="6">
    <location>
        <begin position="26"/>
        <end position="131"/>
    </location>
</feature>
<gene>
    <name evidence="7" type="ORF">OJ962_17905</name>
</gene>
<organism evidence="7 8">
    <name type="scientific">Solirubrobacter deserti</name>
    <dbReference type="NCBI Taxonomy" id="2282478"/>
    <lineage>
        <taxon>Bacteria</taxon>
        <taxon>Bacillati</taxon>
        <taxon>Actinomycetota</taxon>
        <taxon>Thermoleophilia</taxon>
        <taxon>Solirubrobacterales</taxon>
        <taxon>Solirubrobacteraceae</taxon>
        <taxon>Solirubrobacter</taxon>
    </lineage>
</organism>
<reference evidence="7" key="1">
    <citation type="submission" date="2022-10" db="EMBL/GenBank/DDBJ databases">
        <title>The WGS of Solirubrobacter sp. CPCC 204708.</title>
        <authorList>
            <person name="Jiang Z."/>
        </authorList>
    </citation>
    <scope>NUCLEOTIDE SEQUENCE</scope>
    <source>
        <strain evidence="7">CPCC 204708</strain>
    </source>
</reference>
<dbReference type="InterPro" id="IPR016007">
    <property type="entry name" value="Alpha_rhamnosid"/>
</dbReference>